<evidence type="ECO:0000259" key="1">
    <source>
        <dbReference type="PROSITE" id="PS50020"/>
    </source>
</evidence>
<dbReference type="CDD" id="cd00201">
    <property type="entry name" value="WW"/>
    <property type="match status" value="2"/>
</dbReference>
<name>A0A8J5XS01_DIALT</name>
<gene>
    <name evidence="2" type="ORF">KFE25_000713</name>
</gene>
<dbReference type="SUPFAM" id="SSF51045">
    <property type="entry name" value="WW domain"/>
    <property type="match status" value="2"/>
</dbReference>
<dbReference type="EMBL" id="JAGTXO010000006">
    <property type="protein sequence ID" value="KAG8467397.1"/>
    <property type="molecule type" value="Genomic_DNA"/>
</dbReference>
<feature type="domain" description="WW" evidence="1">
    <location>
        <begin position="292"/>
        <end position="326"/>
    </location>
</feature>
<dbReference type="OrthoDB" id="6627079at2759"/>
<keyword evidence="3" id="KW-1185">Reference proteome</keyword>
<dbReference type="PANTHER" id="PTHR21715">
    <property type="entry name" value="RH04127P"/>
    <property type="match status" value="1"/>
</dbReference>
<organism evidence="2 3">
    <name type="scientific">Diacronema lutheri</name>
    <name type="common">Unicellular marine alga</name>
    <name type="synonym">Monochrysis lutheri</name>
    <dbReference type="NCBI Taxonomy" id="2081491"/>
    <lineage>
        <taxon>Eukaryota</taxon>
        <taxon>Haptista</taxon>
        <taxon>Haptophyta</taxon>
        <taxon>Pavlovophyceae</taxon>
        <taxon>Pavlovales</taxon>
        <taxon>Pavlovaceae</taxon>
        <taxon>Diacronema</taxon>
    </lineage>
</organism>
<feature type="domain" description="WW" evidence="1">
    <location>
        <begin position="187"/>
        <end position="220"/>
    </location>
</feature>
<evidence type="ECO:0000313" key="2">
    <source>
        <dbReference type="EMBL" id="KAG8467397.1"/>
    </source>
</evidence>
<proteinExistence type="predicted"/>
<dbReference type="SMART" id="SM00456">
    <property type="entry name" value="WW"/>
    <property type="match status" value="2"/>
</dbReference>
<sequence length="524" mass="58772">MLSAAERGRAARARLHELKRRRFAARTVQRHARARNERARGVAGAAWLGIEAPRERERFWWLGVAARTELHTGVWVECAQLPGGEPAFRHAATGAIQHGDHPTRIKYAQLYERARAAEERRVATRALRQAATRIQAAERARAGRALVARLLLERSAGGADVLEWANYLGIPEHDGEHLWIARKAKHAKLPAAWEEVFVDNGEMYFHNLRTGETSWDHPLHAELQNLYAKVLADEADEGRMRAARRLQAGALGRLGRRRAMSRPRLGEAHEREEDARFATWLGVSLGDERVGPLLPQGWEKHLAPGIGDHYYHGALSGATQWDHPAWVNFRTALLKAKADEEVQLKLGSTLRFLAGRNQLNIVDLHAMSPASSYSHLYKVIDAINDRFADAMRFPQTAAELEAQSRIMSDNWSAQFRGCVAALDDLGVHVRKPHLAMGFMNRKGSFPVNLQTMAKGNRKFLMMSAEHQGACNDSIAWTTCQFFTHPTAGLKVRGLQLPYFIVADAAYALTDSLHTQTFQYILSVK</sequence>
<dbReference type="InterPro" id="IPR001202">
    <property type="entry name" value="WW_dom"/>
</dbReference>
<comment type="caution">
    <text evidence="2">The sequence shown here is derived from an EMBL/GenBank/DDBJ whole genome shotgun (WGS) entry which is preliminary data.</text>
</comment>
<accession>A0A8J5XS01</accession>
<dbReference type="PROSITE" id="PS50096">
    <property type="entry name" value="IQ"/>
    <property type="match status" value="1"/>
</dbReference>
<dbReference type="Proteomes" id="UP000751190">
    <property type="component" value="Unassembled WGS sequence"/>
</dbReference>
<protein>
    <recommendedName>
        <fullName evidence="1">WW domain-containing protein</fullName>
    </recommendedName>
</protein>
<dbReference type="InterPro" id="IPR036020">
    <property type="entry name" value="WW_dom_sf"/>
</dbReference>
<dbReference type="AlphaFoldDB" id="A0A8J5XS01"/>
<reference evidence="2" key="1">
    <citation type="submission" date="2021-05" db="EMBL/GenBank/DDBJ databases">
        <title>The genome of the haptophyte Pavlova lutheri (Diacronema luteri, Pavlovales) - a model for lipid biosynthesis in eukaryotic algae.</title>
        <authorList>
            <person name="Hulatt C.J."/>
            <person name="Posewitz M.C."/>
        </authorList>
    </citation>
    <scope>NUCLEOTIDE SEQUENCE</scope>
    <source>
        <strain evidence="2">NIVA-4/92</strain>
    </source>
</reference>
<dbReference type="Pfam" id="PF00397">
    <property type="entry name" value="WW"/>
    <property type="match status" value="1"/>
</dbReference>
<dbReference type="Gene3D" id="2.20.70.10">
    <property type="match status" value="2"/>
</dbReference>
<evidence type="ECO:0000313" key="3">
    <source>
        <dbReference type="Proteomes" id="UP000751190"/>
    </source>
</evidence>
<dbReference type="PROSITE" id="PS50020">
    <property type="entry name" value="WW_DOMAIN_2"/>
    <property type="match status" value="2"/>
</dbReference>
<dbReference type="PROSITE" id="PS01159">
    <property type="entry name" value="WW_DOMAIN_1"/>
    <property type="match status" value="2"/>
</dbReference>
<dbReference type="InterPro" id="IPR053233">
    <property type="entry name" value="ABRA-related"/>
</dbReference>
<dbReference type="PANTHER" id="PTHR21715:SF0">
    <property type="entry name" value="RH04127P"/>
    <property type="match status" value="1"/>
</dbReference>